<evidence type="ECO:0000259" key="4">
    <source>
        <dbReference type="PROSITE" id="PS51770"/>
    </source>
</evidence>
<dbReference type="InterPro" id="IPR033120">
    <property type="entry name" value="HOTDOG_ACOT"/>
</dbReference>
<reference evidence="6 8" key="2">
    <citation type="submission" date="2020-08" db="EMBL/GenBank/DDBJ databases">
        <title>Stenotrophomonas sp. W1S232.</title>
        <authorList>
            <person name="Deng Y."/>
        </authorList>
    </citation>
    <scope>NUCLEOTIDE SEQUENCE [LARGE SCALE GENOMIC DNA]</scope>
    <source>
        <strain evidence="6 8">W1S232</strain>
    </source>
</reference>
<dbReference type="InterPro" id="IPR006683">
    <property type="entry name" value="Thioestr_dom"/>
</dbReference>
<dbReference type="GO" id="GO:0006637">
    <property type="term" value="P:acyl-CoA metabolic process"/>
    <property type="evidence" value="ECO:0007669"/>
    <property type="project" value="TreeGrafter"/>
</dbReference>
<dbReference type="GO" id="GO:0009062">
    <property type="term" value="P:fatty acid catabolic process"/>
    <property type="evidence" value="ECO:0007669"/>
    <property type="project" value="TreeGrafter"/>
</dbReference>
<comment type="caution">
    <text evidence="5">The sequence shown here is derived from an EMBL/GenBank/DDBJ whole genome shotgun (WGS) entry which is preliminary data.</text>
</comment>
<dbReference type="InterPro" id="IPR029069">
    <property type="entry name" value="HotDog_dom_sf"/>
</dbReference>
<evidence type="ECO:0000313" key="7">
    <source>
        <dbReference type="Proteomes" id="UP000051254"/>
    </source>
</evidence>
<comment type="similarity">
    <text evidence="1">Belongs to the acyl coenzyme A hydrolase family.</text>
</comment>
<dbReference type="Proteomes" id="UP000051254">
    <property type="component" value="Unassembled WGS sequence"/>
</dbReference>
<dbReference type="EMBL" id="JACIUV010000004">
    <property type="protein sequence ID" value="MBB1117517.1"/>
    <property type="molecule type" value="Genomic_DNA"/>
</dbReference>
<dbReference type="GO" id="GO:0052816">
    <property type="term" value="F:long-chain fatty acyl-CoA hydrolase activity"/>
    <property type="evidence" value="ECO:0007669"/>
    <property type="project" value="TreeGrafter"/>
</dbReference>
<dbReference type="EMBL" id="LDJH01000007">
    <property type="protein sequence ID" value="KRG59192.1"/>
    <property type="molecule type" value="Genomic_DNA"/>
</dbReference>
<name>A0A0R0C2U3_9GAMM</name>
<evidence type="ECO:0000313" key="6">
    <source>
        <dbReference type="EMBL" id="MBB1117517.1"/>
    </source>
</evidence>
<dbReference type="FunFam" id="3.10.129.10:FF:000047">
    <property type="entry name" value="Acyl-CoA thioester hydrolase"/>
    <property type="match status" value="1"/>
</dbReference>
<dbReference type="STRING" id="266128.ABB25_04865"/>
<accession>A0A0R0C2U3</accession>
<proteinExistence type="inferred from homology"/>
<dbReference type="AlphaFoldDB" id="A0A0R0C2U3"/>
<keyword evidence="7" id="KW-1185">Reference proteome</keyword>
<dbReference type="PROSITE" id="PS51770">
    <property type="entry name" value="HOTDOG_ACOT"/>
    <property type="match status" value="1"/>
</dbReference>
<sequence>MTPILQTDPPLEVRMAEIVFPNHTNHMGTLFGGQAMAWMDKAAFLAAARYSRRTVVTARSDQLDFKLPIRIGQMVETIGRIVSVGRTSMKVEVELVTEDLQTGTRKLCTRGEFVMIALDADGHPTEVPRMPASAQDTPA</sequence>
<reference evidence="5 7" key="1">
    <citation type="submission" date="2015-05" db="EMBL/GenBank/DDBJ databases">
        <title>Genome sequencing and analysis of members of genus Stenotrophomonas.</title>
        <authorList>
            <person name="Patil P.P."/>
            <person name="Midha S."/>
            <person name="Patil P.B."/>
        </authorList>
    </citation>
    <scope>NUCLEOTIDE SEQUENCE [LARGE SCALE GENOMIC DNA]</scope>
    <source>
        <strain evidence="5 7">DSM 17805</strain>
    </source>
</reference>
<evidence type="ECO:0000256" key="2">
    <source>
        <dbReference type="ARBA" id="ARBA00022801"/>
    </source>
</evidence>
<dbReference type="InterPro" id="IPR040170">
    <property type="entry name" value="Cytosol_ACT"/>
</dbReference>
<dbReference type="CDD" id="cd03442">
    <property type="entry name" value="BFIT_BACH"/>
    <property type="match status" value="1"/>
</dbReference>
<feature type="domain" description="HotDog ACOT-type" evidence="4">
    <location>
        <begin position="9"/>
        <end position="121"/>
    </location>
</feature>
<dbReference type="Proteomes" id="UP000550609">
    <property type="component" value="Unassembled WGS sequence"/>
</dbReference>
<dbReference type="OrthoDB" id="8894489at2"/>
<dbReference type="PANTHER" id="PTHR11049">
    <property type="entry name" value="ACYL COENZYME A THIOESTER HYDROLASE"/>
    <property type="match status" value="1"/>
</dbReference>
<gene>
    <name evidence="5" type="ORF">ABB25_04865</name>
    <name evidence="6" type="ORF">H4O09_10695</name>
</gene>
<organism evidence="5 7">
    <name type="scientific">Stenotrophomonas koreensis</name>
    <dbReference type="NCBI Taxonomy" id="266128"/>
    <lineage>
        <taxon>Bacteria</taxon>
        <taxon>Pseudomonadati</taxon>
        <taxon>Pseudomonadota</taxon>
        <taxon>Gammaproteobacteria</taxon>
        <taxon>Lysobacterales</taxon>
        <taxon>Lysobacteraceae</taxon>
        <taxon>Stenotrophomonas</taxon>
    </lineage>
</organism>
<dbReference type="SUPFAM" id="SSF54637">
    <property type="entry name" value="Thioesterase/thiol ester dehydrase-isomerase"/>
    <property type="match status" value="1"/>
</dbReference>
<evidence type="ECO:0000313" key="5">
    <source>
        <dbReference type="EMBL" id="KRG59192.1"/>
    </source>
</evidence>
<protein>
    <submittedName>
        <fullName evidence="5 6">Thioesterase</fullName>
    </submittedName>
</protein>
<evidence type="ECO:0000256" key="3">
    <source>
        <dbReference type="PROSITE-ProRule" id="PRU01106"/>
    </source>
</evidence>
<keyword evidence="2 3" id="KW-0378">Hydrolase</keyword>
<evidence type="ECO:0000256" key="1">
    <source>
        <dbReference type="ARBA" id="ARBA00010458"/>
    </source>
</evidence>
<dbReference type="RefSeq" id="WP_057664516.1">
    <property type="nucleotide sequence ID" value="NZ_JACIUV010000004.1"/>
</dbReference>
<dbReference type="Gene3D" id="3.10.129.10">
    <property type="entry name" value="Hotdog Thioesterase"/>
    <property type="match status" value="1"/>
</dbReference>
<evidence type="ECO:0000313" key="8">
    <source>
        <dbReference type="Proteomes" id="UP000550609"/>
    </source>
</evidence>
<dbReference type="GO" id="GO:0005829">
    <property type="term" value="C:cytosol"/>
    <property type="evidence" value="ECO:0007669"/>
    <property type="project" value="TreeGrafter"/>
</dbReference>
<accession>A0A7W3V1U4</accession>
<dbReference type="Pfam" id="PF03061">
    <property type="entry name" value="4HBT"/>
    <property type="match status" value="1"/>
</dbReference>
<dbReference type="PANTHER" id="PTHR11049:SF24">
    <property type="entry name" value="CYTOSOLIC ACYL COENZYME A THIOESTER HYDROLASE"/>
    <property type="match status" value="1"/>
</dbReference>
<dbReference type="PATRIC" id="fig|266128.3.peg.2630"/>